<dbReference type="EMBL" id="KJ595575">
    <property type="protein sequence ID" value="AID18293.1"/>
    <property type="molecule type" value="Genomic_DNA"/>
</dbReference>
<evidence type="ECO:0000313" key="2">
    <source>
        <dbReference type="Proteomes" id="UP000027390"/>
    </source>
</evidence>
<accession>A0A068CDY3</accession>
<evidence type="ECO:0000313" key="1">
    <source>
        <dbReference type="EMBL" id="AID18293.1"/>
    </source>
</evidence>
<protein>
    <recommendedName>
        <fullName evidence="3">Capsid decoration protein</fullName>
    </recommendedName>
</protein>
<evidence type="ECO:0008006" key="3">
    <source>
        <dbReference type="Google" id="ProtNLM"/>
    </source>
</evidence>
<dbReference type="Proteomes" id="UP000027390">
    <property type="component" value="Segment"/>
</dbReference>
<gene>
    <name evidence="1" type="primary">247</name>
    <name evidence="1" type="ORF">PBI_WILLIS_247</name>
</gene>
<sequence>MQTRALRVNFERSVTAGKPDIMEVVVVPLTEPNAPNNNATLVGGPWPEEVLLTNEKNTVVFNLVPTDHPDLTQRVTYRIAWRKGYMGRQTSADFVMPDFDVDYDDLKDLGNIIGGETYVQWTDRGRAGGVAALNSSGQVVDADGNVVGSDTDGATKGELDAEIVNRQQADQSLRNFLLGFVQDQVAQIYTTTANRLMQEVGQLQNADTTEKAQRIAAVAQTNHTLTLLQQATNEQIAYLNDLLDTYNGQFASKADLVGGKIPSSQLPDVALGRAVPVESEAAMLSLTATQVQPGDFAVRPDGVWFLNALPPSNIDNWLQFTIAASVFSVNGQDGAVVLSAADVGARDADTPIPMSDITGLISSLSAKADSSALTSLGGRVTAIESDASYVKKGPGGLILRADLPTDVVFVNESNLITKKDGTVLNVGSGGELDIDDVGGLTEALDGKLDADDPSVTNARIPTAHAASHASAGDDPLAPEDIGAAPEVHTHDQDEIDGLTALLANRTSRIASLEGRVEDLELGGGSGGPGAGASGKTVWWHNTEPISPLDTATDEIILRSPFGFDGSVYYYDPAGVDPGEAVWPYLTPNGHLKFVARNESAPEDPAYATAQSVSDLSDLVATKADSGDLTALSLAVDGKASTSALSSLAATVATKADTSALNATNTAVSSKADQSALDTLSGIVGGKADASALSSLASTVADKADKSDVTALTSRVGAVETGKADLVSGTVPTAQIPSLAMSKITDLNPTLAGKADLSGGKLVSSQVPDIATSKVTGLDTALSQKADLIAGKIPTSQIPSVALTTTYTVANRGAMLALTTGQVQRGDIAVITATDDKGSYILNADDPSVFGNWVPLVAPDDTVQTVNGKTGTVVLSAADVGARSSAASIPMSDITGLVTALNGKVDTSTYTTGLAGKASPADVQNLLSESTVFKQRADLVATSAVASTSGQQSIDGVLTPVGSIVLLTAQSSSVANGLWQVASGSWSRVTDMAAGSYFLKGTAVVVTSGANNANSIWQQTNNSGVVGTNANNWSKILTAGAVPNFTASLGVSRVGNDFRAAVVSGGGVQVVSGGLQLDPNVAARKYAADVPAGSTVATITHGLNTLDVHASFRDKASGDAVLVGWRPTGVNTISVEFESAPASGQYRVTVVG</sequence>
<name>A0A068CDY3_9CAUD</name>
<reference evidence="1 2" key="1">
    <citation type="submission" date="2014-03" db="EMBL/GenBank/DDBJ databases">
        <authorList>
            <person name="Churilla B.M."/>
            <person name="Abrahim M.R."/>
            <person name="Burke K.A."/>
            <person name="Yu V.J."/>
            <person name="Adkins N.L."/>
            <person name="Cohen K.L."/>
            <person name="Colicchio M.A."/>
            <person name="Fasoranti T.O."/>
            <person name="Genkil J.S."/>
            <person name="Kramer Z.J."/>
            <person name="Prout A.K."/>
            <person name="Schafer C.E."/>
            <person name="Schwarz A.G."/>
            <person name="Tish M."/>
            <person name="Vispute N."/>
            <person name="Wilkes K.E."/>
            <person name="Williams C.R."/>
            <person name="Xiao X."/>
            <person name="Yoder B.A."/>
            <person name="Lapin J.S."/>
            <person name="Ott C.T."/>
            <person name="Walburn T.D."/>
            <person name="Bradley K.W."/>
            <person name="Clarke D.Q."/>
            <person name="Lewis M.F."/>
            <person name="Barker L.P."/>
            <person name="Bailey C."/>
            <person name="Asai D.J."/>
            <person name="Bowman C.A."/>
            <person name="Russell D.A."/>
            <person name="Pope W.H."/>
            <person name="Jacobs-Sera D."/>
            <person name="Hendrix R.W."/>
            <person name="Hatfull G.F."/>
        </authorList>
    </citation>
    <scope>NUCLEOTIDE SEQUENCE [LARGE SCALE GENOMIC DNA]</scope>
</reference>
<proteinExistence type="predicted"/>
<organism evidence="1 2">
    <name type="scientific">Mycobacterium phage Willis</name>
    <dbReference type="NCBI Taxonomy" id="1486404"/>
    <lineage>
        <taxon>Viruses</taxon>
        <taxon>Duplodnaviria</taxon>
        <taxon>Heunggongvirae</taxon>
        <taxon>Uroviricota</taxon>
        <taxon>Caudoviricetes</taxon>
        <taxon>Ceeclamvirinae</taxon>
        <taxon>Bixzunavirus</taxon>
        <taxon>Bixzunavirus Bxz1</taxon>
    </lineage>
</organism>